<dbReference type="EMBL" id="BT137003">
    <property type="protein sequence ID" value="AFK36798.1"/>
    <property type="molecule type" value="mRNA"/>
</dbReference>
<evidence type="ECO:0000313" key="1">
    <source>
        <dbReference type="EMBL" id="AFK36798.1"/>
    </source>
</evidence>
<name>I3S956_LOTJA</name>
<reference evidence="1" key="1">
    <citation type="submission" date="2012-05" db="EMBL/GenBank/DDBJ databases">
        <authorList>
            <person name="Krishnakumar V."/>
            <person name="Cheung F."/>
            <person name="Xiao Y."/>
            <person name="Chan A."/>
            <person name="Moskal W.A."/>
            <person name="Town C.D."/>
        </authorList>
    </citation>
    <scope>NUCLEOTIDE SEQUENCE</scope>
</reference>
<accession>I3S956</accession>
<sequence>MTRLTFARAHDFNTFNTPLIAGLIMSFSGSSEAKFTGVASWMTRSEPAMGVSKSFSTVSSPPNIFSSPKLCSARR</sequence>
<protein>
    <submittedName>
        <fullName evidence="1">Uncharacterized protein</fullName>
    </submittedName>
</protein>
<proteinExistence type="evidence at transcript level"/>
<dbReference type="AlphaFoldDB" id="I3S956"/>
<organism evidence="1">
    <name type="scientific">Lotus japonicus</name>
    <name type="common">Lotus corniculatus var. japonicus</name>
    <dbReference type="NCBI Taxonomy" id="34305"/>
    <lineage>
        <taxon>Eukaryota</taxon>
        <taxon>Viridiplantae</taxon>
        <taxon>Streptophyta</taxon>
        <taxon>Embryophyta</taxon>
        <taxon>Tracheophyta</taxon>
        <taxon>Spermatophyta</taxon>
        <taxon>Magnoliopsida</taxon>
        <taxon>eudicotyledons</taxon>
        <taxon>Gunneridae</taxon>
        <taxon>Pentapetalae</taxon>
        <taxon>rosids</taxon>
        <taxon>fabids</taxon>
        <taxon>Fabales</taxon>
        <taxon>Fabaceae</taxon>
        <taxon>Papilionoideae</taxon>
        <taxon>50 kb inversion clade</taxon>
        <taxon>NPAAA clade</taxon>
        <taxon>Hologalegina</taxon>
        <taxon>robinioid clade</taxon>
        <taxon>Loteae</taxon>
        <taxon>Lotus</taxon>
    </lineage>
</organism>